<name>B8CEL0_THAPS</name>
<dbReference type="CDD" id="cd05233">
    <property type="entry name" value="SDR_c"/>
    <property type="match status" value="1"/>
</dbReference>
<dbReference type="AlphaFoldDB" id="B8CEL0"/>
<dbReference type="InterPro" id="IPR053241">
    <property type="entry name" value="NADPH_pterin_aldehyde_rdct"/>
</dbReference>
<dbReference type="InterPro" id="IPR020904">
    <property type="entry name" value="Sc_DH/Rdtase_CS"/>
</dbReference>
<dbReference type="Proteomes" id="UP000001449">
    <property type="component" value="Chromosome 20"/>
</dbReference>
<feature type="non-terminal residue" evidence="1">
    <location>
        <position position="1"/>
    </location>
</feature>
<dbReference type="KEGG" id="tps:THAPSDRAFT_17861"/>
<dbReference type="GO" id="GO:0005829">
    <property type="term" value="C:cytosol"/>
    <property type="evidence" value="ECO:0000318"/>
    <property type="project" value="GO_Central"/>
</dbReference>
<dbReference type="GeneID" id="7448498"/>
<evidence type="ECO:0000313" key="1">
    <source>
        <dbReference type="EMBL" id="EED88054.1"/>
    </source>
</evidence>
<dbReference type="Pfam" id="PF00106">
    <property type="entry name" value="adh_short"/>
    <property type="match status" value="1"/>
</dbReference>
<dbReference type="EMBL" id="CM000652">
    <property type="protein sequence ID" value="EED88054.1"/>
    <property type="molecule type" value="Genomic_DNA"/>
</dbReference>
<dbReference type="SUPFAM" id="SSF51735">
    <property type="entry name" value="NAD(P)-binding Rossmann-fold domains"/>
    <property type="match status" value="1"/>
</dbReference>
<proteinExistence type="predicted"/>
<reference evidence="1 2" key="1">
    <citation type="journal article" date="2004" name="Science">
        <title>The genome of the diatom Thalassiosira pseudonana: ecology, evolution, and metabolism.</title>
        <authorList>
            <person name="Armbrust E.V."/>
            <person name="Berges J.A."/>
            <person name="Bowler C."/>
            <person name="Green B.R."/>
            <person name="Martinez D."/>
            <person name="Putnam N.H."/>
            <person name="Zhou S."/>
            <person name="Allen A.E."/>
            <person name="Apt K.E."/>
            <person name="Bechner M."/>
            <person name="Brzezinski M.A."/>
            <person name="Chaal B.K."/>
            <person name="Chiovitti A."/>
            <person name="Davis A.K."/>
            <person name="Demarest M.S."/>
            <person name="Detter J.C."/>
            <person name="Glavina T."/>
            <person name="Goodstein D."/>
            <person name="Hadi M.Z."/>
            <person name="Hellsten U."/>
            <person name="Hildebrand M."/>
            <person name="Jenkins B.D."/>
            <person name="Jurka J."/>
            <person name="Kapitonov V.V."/>
            <person name="Kroger N."/>
            <person name="Lau W.W."/>
            <person name="Lane T.W."/>
            <person name="Larimer F.W."/>
            <person name="Lippmeier J.C."/>
            <person name="Lucas S."/>
            <person name="Medina M."/>
            <person name="Montsant A."/>
            <person name="Obornik M."/>
            <person name="Parker M.S."/>
            <person name="Palenik B."/>
            <person name="Pazour G.J."/>
            <person name="Richardson P.M."/>
            <person name="Rynearson T.A."/>
            <person name="Saito M.A."/>
            <person name="Schwartz D.C."/>
            <person name="Thamatrakoln K."/>
            <person name="Valentin K."/>
            <person name="Vardi A."/>
            <person name="Wilkerson F.P."/>
            <person name="Rokhsar D.S."/>
        </authorList>
    </citation>
    <scope>NUCLEOTIDE SEQUENCE [LARGE SCALE GENOMIC DNA]</scope>
    <source>
        <strain evidence="1 2">CCMP1335</strain>
    </source>
</reference>
<sequence length="234" mass="24822">RSIVISGVTSGIGRALLGYYYNHGHIIAGCGRRQGEIQSLQQQFPNAKLSVVDVSCDESVKHWATSLSCGSDGMKVDLIIANAGISPETSHNNKPSWEVPLADFDSTIDINVKGVSNMIRNFVPQLIHNNIGAFVAMSSGLGRSPNPYHAAYCASKWAVEGMVKSVAMSLPAPLCAVPLAPGVIETSMQPADDSNVGKGSTKKTKVGNVSDWIKVAGPMILNMNRKDNGKSLSV</sequence>
<dbReference type="PANTHER" id="PTHR45267:SF2">
    <property type="entry name" value="NADPH-DEPENDENT PTERIN ALDEHYDE REDUCTASE"/>
    <property type="match status" value="1"/>
</dbReference>
<dbReference type="PaxDb" id="35128-Thaps17861"/>
<organism evidence="1 2">
    <name type="scientific">Thalassiosira pseudonana</name>
    <name type="common">Marine diatom</name>
    <name type="synonym">Cyclotella nana</name>
    <dbReference type="NCBI Taxonomy" id="35128"/>
    <lineage>
        <taxon>Eukaryota</taxon>
        <taxon>Sar</taxon>
        <taxon>Stramenopiles</taxon>
        <taxon>Ochrophyta</taxon>
        <taxon>Bacillariophyta</taxon>
        <taxon>Coscinodiscophyceae</taxon>
        <taxon>Thalassiosirophycidae</taxon>
        <taxon>Thalassiosirales</taxon>
        <taxon>Thalassiosiraceae</taxon>
        <taxon>Thalassiosira</taxon>
    </lineage>
</organism>
<dbReference type="eggNOG" id="KOG0725">
    <property type="taxonomic scope" value="Eukaryota"/>
</dbReference>
<feature type="non-terminal residue" evidence="1">
    <location>
        <position position="234"/>
    </location>
</feature>
<dbReference type="STRING" id="35128.B8CEL0"/>
<dbReference type="InParanoid" id="B8CEL0"/>
<evidence type="ECO:0000313" key="2">
    <source>
        <dbReference type="Proteomes" id="UP000001449"/>
    </source>
</evidence>
<dbReference type="GO" id="GO:0016616">
    <property type="term" value="F:oxidoreductase activity, acting on the CH-OH group of donors, NAD or NADP as acceptor"/>
    <property type="evidence" value="ECO:0000318"/>
    <property type="project" value="GO_Central"/>
</dbReference>
<dbReference type="HOGENOM" id="CLU_010194_2_10_1"/>
<dbReference type="PROSITE" id="PS00061">
    <property type="entry name" value="ADH_SHORT"/>
    <property type="match status" value="1"/>
</dbReference>
<keyword evidence="2" id="KW-1185">Reference proteome</keyword>
<reference evidence="1 2" key="2">
    <citation type="journal article" date="2008" name="Nature">
        <title>The Phaeodactylum genome reveals the evolutionary history of diatom genomes.</title>
        <authorList>
            <person name="Bowler C."/>
            <person name="Allen A.E."/>
            <person name="Badger J.H."/>
            <person name="Grimwood J."/>
            <person name="Jabbari K."/>
            <person name="Kuo A."/>
            <person name="Maheswari U."/>
            <person name="Martens C."/>
            <person name="Maumus F."/>
            <person name="Otillar R.P."/>
            <person name="Rayko E."/>
            <person name="Salamov A."/>
            <person name="Vandepoele K."/>
            <person name="Beszteri B."/>
            <person name="Gruber A."/>
            <person name="Heijde M."/>
            <person name="Katinka M."/>
            <person name="Mock T."/>
            <person name="Valentin K."/>
            <person name="Verret F."/>
            <person name="Berges J.A."/>
            <person name="Brownlee C."/>
            <person name="Cadoret J.P."/>
            <person name="Chiovitti A."/>
            <person name="Choi C.J."/>
            <person name="Coesel S."/>
            <person name="De Martino A."/>
            <person name="Detter J.C."/>
            <person name="Durkin C."/>
            <person name="Falciatore A."/>
            <person name="Fournet J."/>
            <person name="Haruta M."/>
            <person name="Huysman M.J."/>
            <person name="Jenkins B.D."/>
            <person name="Jiroutova K."/>
            <person name="Jorgensen R.E."/>
            <person name="Joubert Y."/>
            <person name="Kaplan A."/>
            <person name="Kroger N."/>
            <person name="Kroth P.G."/>
            <person name="La Roche J."/>
            <person name="Lindquist E."/>
            <person name="Lommer M."/>
            <person name="Martin-Jezequel V."/>
            <person name="Lopez P.J."/>
            <person name="Lucas S."/>
            <person name="Mangogna M."/>
            <person name="McGinnis K."/>
            <person name="Medlin L.K."/>
            <person name="Montsant A."/>
            <person name="Oudot-Le Secq M.P."/>
            <person name="Napoli C."/>
            <person name="Obornik M."/>
            <person name="Parker M.S."/>
            <person name="Petit J.L."/>
            <person name="Porcel B.M."/>
            <person name="Poulsen N."/>
            <person name="Robison M."/>
            <person name="Rychlewski L."/>
            <person name="Rynearson T.A."/>
            <person name="Schmutz J."/>
            <person name="Shapiro H."/>
            <person name="Siaut M."/>
            <person name="Stanley M."/>
            <person name="Sussman M.R."/>
            <person name="Taylor A.R."/>
            <person name="Vardi A."/>
            <person name="von Dassow P."/>
            <person name="Vyverman W."/>
            <person name="Willis A."/>
            <person name="Wyrwicz L.S."/>
            <person name="Rokhsar D.S."/>
            <person name="Weissenbach J."/>
            <person name="Armbrust E.V."/>
            <person name="Green B.R."/>
            <person name="Van de Peer Y."/>
            <person name="Grigoriev I.V."/>
        </authorList>
    </citation>
    <scope>NUCLEOTIDE SEQUENCE [LARGE SCALE GENOMIC DNA]</scope>
    <source>
        <strain evidence="1 2">CCMP1335</strain>
    </source>
</reference>
<dbReference type="PANTHER" id="PTHR45267">
    <property type="match status" value="1"/>
</dbReference>
<accession>B8CEL0</accession>
<dbReference type="Gene3D" id="3.40.50.720">
    <property type="entry name" value="NAD(P)-binding Rossmann-like Domain"/>
    <property type="match status" value="1"/>
</dbReference>
<dbReference type="RefSeq" id="XP_002294694.1">
    <property type="nucleotide sequence ID" value="XM_002294658.1"/>
</dbReference>
<dbReference type="InterPro" id="IPR002347">
    <property type="entry name" value="SDR_fam"/>
</dbReference>
<dbReference type="InterPro" id="IPR036291">
    <property type="entry name" value="NAD(P)-bd_dom_sf"/>
</dbReference>
<protein>
    <submittedName>
        <fullName evidence="1">Uncharacterized protein</fullName>
    </submittedName>
</protein>
<dbReference type="PRINTS" id="PR00081">
    <property type="entry name" value="GDHRDH"/>
</dbReference>
<gene>
    <name evidence="1" type="ORF">THAPSDRAFT_17861</name>
</gene>